<dbReference type="EMBL" id="BARS01031439">
    <property type="protein sequence ID" value="GAG18140.1"/>
    <property type="molecule type" value="Genomic_DNA"/>
</dbReference>
<sequence length="200" mass="21426">TALLVALMMAVGVAGYALGVWTERAQNGSTRSQTKRAPLDGRLATIQCLVPMNFLSGKPWGTSLLSEEDAASLLAKEIDLKEGEYDLHAISAEVARSTGKSVLWVPRLSHADEVAKVPIFRVSAEAKEILDRGRGIEIPVKARLSDVLDIVAAFATEVGAGGHEEIFPEDDEPPSSPSPIRIWVVIVTSDTIVFARLPVG</sequence>
<protein>
    <submittedName>
        <fullName evidence="1">Uncharacterized protein</fullName>
    </submittedName>
</protein>
<name>X0VIQ7_9ZZZZ</name>
<accession>X0VIQ7</accession>
<evidence type="ECO:0000313" key="1">
    <source>
        <dbReference type="EMBL" id="GAG18140.1"/>
    </source>
</evidence>
<feature type="non-terminal residue" evidence="1">
    <location>
        <position position="1"/>
    </location>
</feature>
<comment type="caution">
    <text evidence="1">The sequence shown here is derived from an EMBL/GenBank/DDBJ whole genome shotgun (WGS) entry which is preliminary data.</text>
</comment>
<reference evidence="1" key="1">
    <citation type="journal article" date="2014" name="Front. Microbiol.">
        <title>High frequency of phylogenetically diverse reductive dehalogenase-homologous genes in deep subseafloor sedimentary metagenomes.</title>
        <authorList>
            <person name="Kawai M."/>
            <person name="Futagami T."/>
            <person name="Toyoda A."/>
            <person name="Takaki Y."/>
            <person name="Nishi S."/>
            <person name="Hori S."/>
            <person name="Arai W."/>
            <person name="Tsubouchi T."/>
            <person name="Morono Y."/>
            <person name="Uchiyama I."/>
            <person name="Ito T."/>
            <person name="Fujiyama A."/>
            <person name="Inagaki F."/>
            <person name="Takami H."/>
        </authorList>
    </citation>
    <scope>NUCLEOTIDE SEQUENCE</scope>
    <source>
        <strain evidence="1">Expedition CK06-06</strain>
    </source>
</reference>
<proteinExistence type="predicted"/>
<dbReference type="AlphaFoldDB" id="X0VIQ7"/>
<gene>
    <name evidence="1" type="ORF">S01H1_48924</name>
</gene>
<organism evidence="1">
    <name type="scientific">marine sediment metagenome</name>
    <dbReference type="NCBI Taxonomy" id="412755"/>
    <lineage>
        <taxon>unclassified sequences</taxon>
        <taxon>metagenomes</taxon>
        <taxon>ecological metagenomes</taxon>
    </lineage>
</organism>